<evidence type="ECO:0000313" key="2">
    <source>
        <dbReference type="Proteomes" id="UP001060215"/>
    </source>
</evidence>
<sequence>MLSFSTSFDLDRRLWQSKTAIRYPPEEQQLLQLLLVMLIQHCIVHQPPASILAEQKCLLHWVVFQVLQSISARAGGIFLPIIKSLAFSADSRPKDASAKKLGAYLIQSQIQSANNSSAIFLTAAAQNLLCVKLAESLGVKIANPWVSWLKAPSLPAFISLLATPFVLFKLFPPEIKETPDAPVMATQKLEQMGPIKKNEWAMVGTMLITVALWISGLFSR</sequence>
<reference evidence="1 2" key="1">
    <citation type="journal article" date="2022" name="Plant J.">
        <title>Chromosome-level genome of Camellia lanceoleosa provides a valuable resource for understanding genome evolution and self-incompatibility.</title>
        <authorList>
            <person name="Gong W."/>
            <person name="Xiao S."/>
            <person name="Wang L."/>
            <person name="Liao Z."/>
            <person name="Chang Y."/>
            <person name="Mo W."/>
            <person name="Hu G."/>
            <person name="Li W."/>
            <person name="Zhao G."/>
            <person name="Zhu H."/>
            <person name="Hu X."/>
            <person name="Ji K."/>
            <person name="Xiang X."/>
            <person name="Song Q."/>
            <person name="Yuan D."/>
            <person name="Jin S."/>
            <person name="Zhang L."/>
        </authorList>
    </citation>
    <scope>NUCLEOTIDE SEQUENCE [LARGE SCALE GENOMIC DNA]</scope>
    <source>
        <strain evidence="1">SQ_2022a</strain>
    </source>
</reference>
<keyword evidence="2" id="KW-1185">Reference proteome</keyword>
<protein>
    <submittedName>
        <fullName evidence="1">Uncharacterized protein</fullName>
    </submittedName>
</protein>
<comment type="caution">
    <text evidence="1">The sequence shown here is derived from an EMBL/GenBank/DDBJ whole genome shotgun (WGS) entry which is preliminary data.</text>
</comment>
<evidence type="ECO:0000313" key="1">
    <source>
        <dbReference type="EMBL" id="KAI8009419.1"/>
    </source>
</evidence>
<name>A0ACC0H7V3_9ERIC</name>
<gene>
    <name evidence="1" type="ORF">LOK49_LG06G03133</name>
</gene>
<accession>A0ACC0H7V3</accession>
<dbReference type="EMBL" id="CM045762">
    <property type="protein sequence ID" value="KAI8009419.1"/>
    <property type="molecule type" value="Genomic_DNA"/>
</dbReference>
<dbReference type="Proteomes" id="UP001060215">
    <property type="component" value="Chromosome 5"/>
</dbReference>
<proteinExistence type="predicted"/>
<organism evidence="1 2">
    <name type="scientific">Camellia lanceoleosa</name>
    <dbReference type="NCBI Taxonomy" id="1840588"/>
    <lineage>
        <taxon>Eukaryota</taxon>
        <taxon>Viridiplantae</taxon>
        <taxon>Streptophyta</taxon>
        <taxon>Embryophyta</taxon>
        <taxon>Tracheophyta</taxon>
        <taxon>Spermatophyta</taxon>
        <taxon>Magnoliopsida</taxon>
        <taxon>eudicotyledons</taxon>
        <taxon>Gunneridae</taxon>
        <taxon>Pentapetalae</taxon>
        <taxon>asterids</taxon>
        <taxon>Ericales</taxon>
        <taxon>Theaceae</taxon>
        <taxon>Camellia</taxon>
    </lineage>
</organism>